<organism evidence="1 2">
    <name type="scientific">Desulfosarcina alkanivorans</name>
    <dbReference type="NCBI Taxonomy" id="571177"/>
    <lineage>
        <taxon>Bacteria</taxon>
        <taxon>Pseudomonadati</taxon>
        <taxon>Thermodesulfobacteriota</taxon>
        <taxon>Desulfobacteria</taxon>
        <taxon>Desulfobacterales</taxon>
        <taxon>Desulfosarcinaceae</taxon>
        <taxon>Desulfosarcina</taxon>
    </lineage>
</organism>
<accession>A0A5K7YET1</accession>
<dbReference type="AlphaFoldDB" id="A0A5K7YET1"/>
<gene>
    <name evidence="1" type="ORF">DSCA_04500</name>
</gene>
<dbReference type="RefSeq" id="WP_155314877.1">
    <property type="nucleotide sequence ID" value="NZ_AP021874.1"/>
</dbReference>
<dbReference type="EMBL" id="AP021874">
    <property type="protein sequence ID" value="BBO66520.1"/>
    <property type="molecule type" value="Genomic_DNA"/>
</dbReference>
<protein>
    <submittedName>
        <fullName evidence="1">Uncharacterized protein</fullName>
    </submittedName>
</protein>
<dbReference type="KEGG" id="dalk:DSCA_04500"/>
<reference evidence="1 2" key="1">
    <citation type="submission" date="2019-11" db="EMBL/GenBank/DDBJ databases">
        <title>Comparative genomics of hydrocarbon-degrading Desulfosarcina strains.</title>
        <authorList>
            <person name="Watanabe M."/>
            <person name="Kojima H."/>
            <person name="Fukui M."/>
        </authorList>
    </citation>
    <scope>NUCLEOTIDE SEQUENCE [LARGE SCALE GENOMIC DNA]</scope>
    <source>
        <strain evidence="1 2">PL12</strain>
    </source>
</reference>
<dbReference type="Proteomes" id="UP000427906">
    <property type="component" value="Chromosome"/>
</dbReference>
<name>A0A5K7YET1_9BACT</name>
<evidence type="ECO:0000313" key="1">
    <source>
        <dbReference type="EMBL" id="BBO66520.1"/>
    </source>
</evidence>
<sequence>MGNALYSAEGTLTLFQVNFMGRRGPIVGLVYLWESIGGVVGHPMVYCLFRGTIDALADREVFGYMAI</sequence>
<evidence type="ECO:0000313" key="2">
    <source>
        <dbReference type="Proteomes" id="UP000427906"/>
    </source>
</evidence>
<keyword evidence="2" id="KW-1185">Reference proteome</keyword>
<proteinExistence type="predicted"/>